<dbReference type="PANTHER" id="PTHR34846">
    <property type="entry name" value="4-CARBOXYMUCONOLACTONE DECARBOXYLASE FAMILY PROTEIN (AFU_ORTHOLOGUE AFUA_6G11590)"/>
    <property type="match status" value="1"/>
</dbReference>
<dbReference type="InterPro" id="IPR029032">
    <property type="entry name" value="AhpD-like"/>
</dbReference>
<name>A0AB39QGF0_9ACTN</name>
<evidence type="ECO:0000313" key="1">
    <source>
        <dbReference type="EMBL" id="XDQ40084.1"/>
    </source>
</evidence>
<reference evidence="1" key="1">
    <citation type="submission" date="2024-07" db="EMBL/GenBank/DDBJ databases">
        <authorList>
            <person name="Yu S.T."/>
        </authorList>
    </citation>
    <scope>NUCLEOTIDE SEQUENCE</scope>
    <source>
        <strain evidence="1">R28</strain>
    </source>
</reference>
<gene>
    <name evidence="1" type="ORF">AB5J49_45845</name>
</gene>
<proteinExistence type="predicted"/>
<dbReference type="SUPFAM" id="SSF69118">
    <property type="entry name" value="AhpD-like"/>
    <property type="match status" value="1"/>
</dbReference>
<dbReference type="PANTHER" id="PTHR34846:SF11">
    <property type="entry name" value="4-CARBOXYMUCONOLACTONE DECARBOXYLASE FAMILY PROTEIN (AFU_ORTHOLOGUE AFUA_6G11590)"/>
    <property type="match status" value="1"/>
</dbReference>
<dbReference type="AlphaFoldDB" id="A0AB39QGF0"/>
<protein>
    <submittedName>
        <fullName evidence="1">Carboxymuconolactone decarboxylase family protein</fullName>
    </submittedName>
</protein>
<dbReference type="EMBL" id="CP163439">
    <property type="protein sequence ID" value="XDQ40084.1"/>
    <property type="molecule type" value="Genomic_DNA"/>
</dbReference>
<dbReference type="Gene3D" id="1.20.1290.10">
    <property type="entry name" value="AhpD-like"/>
    <property type="match status" value="1"/>
</dbReference>
<organism evidence="1">
    <name type="scientific">Streptomyces sp. R28</name>
    <dbReference type="NCBI Taxonomy" id="3238628"/>
    <lineage>
        <taxon>Bacteria</taxon>
        <taxon>Bacillati</taxon>
        <taxon>Actinomycetota</taxon>
        <taxon>Actinomycetes</taxon>
        <taxon>Kitasatosporales</taxon>
        <taxon>Streptomycetaceae</taxon>
        <taxon>Streptomyces</taxon>
    </lineage>
</organism>
<sequence>MTARLAGLPPGELDEQQSEVYRAITCGPRATGPQVFALTDEEGRLRGPFNAMLLSPPVGLAVLVVAAAWGSAFERQAHEALGRACGLTGPELDALRAGALPDLLDPAERAALRAADALTRTGALSDQEYSETVAAWGERGLFELTTLVGYYVLLALQLRVFAGEEPQPRTVSAHHLEPESGTS</sequence>
<dbReference type="RefSeq" id="WP_369174789.1">
    <property type="nucleotide sequence ID" value="NZ_CP163439.1"/>
</dbReference>
<accession>A0AB39QGF0</accession>